<protein>
    <submittedName>
        <fullName evidence="2">Uncharacterized protein</fullName>
    </submittedName>
</protein>
<keyword evidence="3" id="KW-1185">Reference proteome</keyword>
<gene>
    <name evidence="2" type="ORF">CI109_105376</name>
</gene>
<organism evidence="2 3">
    <name type="scientific">Kwoniella shandongensis</name>
    <dbReference type="NCBI Taxonomy" id="1734106"/>
    <lineage>
        <taxon>Eukaryota</taxon>
        <taxon>Fungi</taxon>
        <taxon>Dikarya</taxon>
        <taxon>Basidiomycota</taxon>
        <taxon>Agaricomycotina</taxon>
        <taxon>Tremellomycetes</taxon>
        <taxon>Tremellales</taxon>
        <taxon>Cryptococcaceae</taxon>
        <taxon>Kwoniella</taxon>
    </lineage>
</organism>
<evidence type="ECO:0000256" key="1">
    <source>
        <dbReference type="SAM" id="MobiDB-lite"/>
    </source>
</evidence>
<name>A0A5M6BRF6_9TREE</name>
<reference evidence="2" key="1">
    <citation type="submission" date="2017-08" db="EMBL/GenBank/DDBJ databases">
        <authorList>
            <person name="Cuomo C."/>
            <person name="Billmyre B."/>
            <person name="Heitman J."/>
        </authorList>
    </citation>
    <scope>NUCLEOTIDE SEQUENCE</scope>
    <source>
        <strain evidence="2">CBS 12478</strain>
    </source>
</reference>
<sequence length="383" mass="38345">MSGASPKPLEEEDDWETAEIVLPSQSKTKPTPKPQSFASTSASALPPSLRPQANEFQPRPRAAPSPSTVPQPAQGQAGPSRILINGGAGGPSGPRILSRSTPSGTQRYDGQGTAGEVGPPSGVDGEDDWFRGSRPMSNRQIWDSANTRATPTTIISPQPLPLPPTPGIKLLRRPTPSGGGDSRFPQGSGAGGNRTKTLEEREEEYKAARERIFGSTSASVGGGIGDLSLAESGRSGSGEGSSRKAGNGEGSSKRGGGNGSGEGSRRASPAGGRGQKINNAGGSGGGRYAGRGEGDSGSNTPFEGLVPSQIRGERKSPLPSPAAAAGGPRGGGGGGVVRQPLGPGEGGGFGAQDVHNHYGDVLGPGGVLSPGRPASGGGGFRSR</sequence>
<feature type="region of interest" description="Disordered" evidence="1">
    <location>
        <begin position="1"/>
        <end position="383"/>
    </location>
</feature>
<evidence type="ECO:0000313" key="2">
    <source>
        <dbReference type="EMBL" id="WWD20898.1"/>
    </source>
</evidence>
<evidence type="ECO:0000313" key="3">
    <source>
        <dbReference type="Proteomes" id="UP000322225"/>
    </source>
</evidence>
<dbReference type="InterPro" id="IPR024771">
    <property type="entry name" value="SUZ"/>
</dbReference>
<accession>A0A5M6BRF6</accession>
<feature type="compositionally biased region" description="Gly residues" evidence="1">
    <location>
        <begin position="247"/>
        <end position="262"/>
    </location>
</feature>
<proteinExistence type="predicted"/>
<feature type="compositionally biased region" description="Gly residues" evidence="1">
    <location>
        <begin position="327"/>
        <end position="336"/>
    </location>
</feature>
<dbReference type="OrthoDB" id="2576409at2759"/>
<feature type="compositionally biased region" description="Low complexity" evidence="1">
    <location>
        <begin position="23"/>
        <end position="51"/>
    </location>
</feature>
<feature type="compositionally biased region" description="Polar residues" evidence="1">
    <location>
        <begin position="135"/>
        <end position="149"/>
    </location>
</feature>
<feature type="compositionally biased region" description="Polar residues" evidence="1">
    <location>
        <begin position="98"/>
        <end position="108"/>
    </location>
</feature>
<dbReference type="Proteomes" id="UP000322225">
    <property type="component" value="Chromosome 9"/>
</dbReference>
<dbReference type="KEGG" id="ksn:43591617"/>
<dbReference type="EMBL" id="CP144059">
    <property type="protein sequence ID" value="WWD20898.1"/>
    <property type="molecule type" value="Genomic_DNA"/>
</dbReference>
<feature type="compositionally biased region" description="Basic and acidic residues" evidence="1">
    <location>
        <begin position="196"/>
        <end position="212"/>
    </location>
</feature>
<dbReference type="AlphaFoldDB" id="A0A5M6BRF6"/>
<feature type="compositionally biased region" description="Gly residues" evidence="1">
    <location>
        <begin position="362"/>
        <end position="383"/>
    </location>
</feature>
<feature type="compositionally biased region" description="Gly residues" evidence="1">
    <location>
        <begin position="281"/>
        <end position="291"/>
    </location>
</feature>
<reference evidence="2" key="2">
    <citation type="submission" date="2024-01" db="EMBL/GenBank/DDBJ databases">
        <title>Comparative genomics of Cryptococcus and Kwoniella reveals pathogenesis evolution and contrasting modes of karyotype evolution via chromosome fusion or intercentromeric recombination.</title>
        <authorList>
            <person name="Coelho M.A."/>
            <person name="David-Palma M."/>
            <person name="Shea T."/>
            <person name="Bowers K."/>
            <person name="McGinley-Smith S."/>
            <person name="Mohammad A.W."/>
            <person name="Gnirke A."/>
            <person name="Yurkov A.M."/>
            <person name="Nowrousian M."/>
            <person name="Sun S."/>
            <person name="Cuomo C.A."/>
            <person name="Heitman J."/>
        </authorList>
    </citation>
    <scope>NUCLEOTIDE SEQUENCE</scope>
    <source>
        <strain evidence="2">CBS 12478</strain>
    </source>
</reference>
<dbReference type="PROSITE" id="PS51673">
    <property type="entry name" value="SUZ"/>
    <property type="match status" value="1"/>
</dbReference>
<dbReference type="RefSeq" id="XP_031858275.1">
    <property type="nucleotide sequence ID" value="XM_032007449.1"/>
</dbReference>
<dbReference type="Pfam" id="PF12752">
    <property type="entry name" value="SUZ"/>
    <property type="match status" value="1"/>
</dbReference>
<dbReference type="GeneID" id="43591617"/>